<keyword evidence="15" id="KW-0732">Signal</keyword>
<comment type="cofactor">
    <cofactor evidence="1 13">
        <name>heme</name>
        <dbReference type="ChEBI" id="CHEBI:30413"/>
    </cofactor>
</comment>
<dbReference type="InterPro" id="IPR036396">
    <property type="entry name" value="Cyt_P450_sf"/>
</dbReference>
<dbReference type="Gene3D" id="1.10.630.10">
    <property type="entry name" value="Cytochrome P450"/>
    <property type="match status" value="1"/>
</dbReference>
<dbReference type="FunFam" id="1.10.630.10:FF:000182">
    <property type="entry name" value="Cytochrome P450 3A4"/>
    <property type="match status" value="1"/>
</dbReference>
<comment type="caution">
    <text evidence="16">The sequence shown here is derived from an EMBL/GenBank/DDBJ whole genome shotgun (WGS) entry which is preliminary data.</text>
</comment>
<dbReference type="GO" id="GO:0005506">
    <property type="term" value="F:iron ion binding"/>
    <property type="evidence" value="ECO:0007669"/>
    <property type="project" value="InterPro"/>
</dbReference>
<dbReference type="InterPro" id="IPR002401">
    <property type="entry name" value="Cyt_P450_E_grp-I"/>
</dbReference>
<keyword evidence="12" id="KW-0472">Membrane</keyword>
<evidence type="ECO:0000256" key="6">
    <source>
        <dbReference type="ARBA" id="ARBA00022723"/>
    </source>
</evidence>
<evidence type="ECO:0000256" key="4">
    <source>
        <dbReference type="ARBA" id="ARBA00010617"/>
    </source>
</evidence>
<dbReference type="CDD" id="cd11056">
    <property type="entry name" value="CYP6-like"/>
    <property type="match status" value="1"/>
</dbReference>
<dbReference type="InterPro" id="IPR001128">
    <property type="entry name" value="Cyt_P450"/>
</dbReference>
<dbReference type="GO" id="GO:0005789">
    <property type="term" value="C:endoplasmic reticulum membrane"/>
    <property type="evidence" value="ECO:0007669"/>
    <property type="project" value="UniProtKB-SubCell"/>
</dbReference>
<sequence>MWIILISIVLIILLIWQLSQPYYWKNKNLPHLSSLPIFGSFLPSITLGVSEFNLSLYKKFPGERFYGLHMFTRPVLFIKDSELVQRILVTDFEYFTSHGLHGNPEIDPAGGSLFHIYGLEWKEMRAKLSPYFSPAKVKLMLSYADYTLSKAINVIDKKTIDNKPIEMAQILMNITTDIITQAVFGIETDTFENEDSVFSKIAKEIYKTKVTSRLFISMISPKLYDLLRIRMLDKEYWIKFERILKETIEYRKRDNVRKQDFLQGMMDLMENCDAGMEKKYFPDNTRMPCYDMQTLICQSLLLYAAGVETSALTLTYFFYEIAAHPEIQEKCRKEIESVIKQTEDDVDISDLPKLEYLGAALQETLRVHAPLTLITRECTKNYKIPETDLILEKGTLVLMTPNGSQMDPNYFVEPEKFKPERFLNGDNITRGTYYPFGIGPRTCLGMGLANGEMKLVSAKLLKRYEFTLNSKTDASCGKYYFLKTPANGMWLNVRPLKNRDYY</sequence>
<evidence type="ECO:0000256" key="2">
    <source>
        <dbReference type="ARBA" id="ARBA00004174"/>
    </source>
</evidence>
<dbReference type="GO" id="GO:0004497">
    <property type="term" value="F:monooxygenase activity"/>
    <property type="evidence" value="ECO:0007669"/>
    <property type="project" value="UniProtKB-KW"/>
</dbReference>
<dbReference type="InterPro" id="IPR017972">
    <property type="entry name" value="Cyt_P450_CS"/>
</dbReference>
<keyword evidence="7" id="KW-0256">Endoplasmic reticulum</keyword>
<feature type="binding site" description="axial binding residue" evidence="13">
    <location>
        <position position="443"/>
    </location>
    <ligand>
        <name>heme</name>
        <dbReference type="ChEBI" id="CHEBI:30413"/>
    </ligand>
    <ligandPart>
        <name>Fe</name>
        <dbReference type="ChEBI" id="CHEBI:18248"/>
    </ligandPart>
</feature>
<name>A0AAW1D8R2_9HEMI</name>
<dbReference type="EMBL" id="JAPXFL010000004">
    <property type="protein sequence ID" value="KAK9507343.1"/>
    <property type="molecule type" value="Genomic_DNA"/>
</dbReference>
<evidence type="ECO:0000256" key="14">
    <source>
        <dbReference type="RuleBase" id="RU000461"/>
    </source>
</evidence>
<organism evidence="16 17">
    <name type="scientific">Rhynocoris fuscipes</name>
    <dbReference type="NCBI Taxonomy" id="488301"/>
    <lineage>
        <taxon>Eukaryota</taxon>
        <taxon>Metazoa</taxon>
        <taxon>Ecdysozoa</taxon>
        <taxon>Arthropoda</taxon>
        <taxon>Hexapoda</taxon>
        <taxon>Insecta</taxon>
        <taxon>Pterygota</taxon>
        <taxon>Neoptera</taxon>
        <taxon>Paraneoptera</taxon>
        <taxon>Hemiptera</taxon>
        <taxon>Heteroptera</taxon>
        <taxon>Panheteroptera</taxon>
        <taxon>Cimicomorpha</taxon>
        <taxon>Reduviidae</taxon>
        <taxon>Harpactorinae</taxon>
        <taxon>Harpactorini</taxon>
        <taxon>Rhynocoris</taxon>
    </lineage>
</organism>
<evidence type="ECO:0000256" key="12">
    <source>
        <dbReference type="ARBA" id="ARBA00023136"/>
    </source>
</evidence>
<protein>
    <recommendedName>
        <fullName evidence="18">Cytochrome P450</fullName>
    </recommendedName>
</protein>
<dbReference type="GO" id="GO:0016705">
    <property type="term" value="F:oxidoreductase activity, acting on paired donors, with incorporation or reduction of molecular oxygen"/>
    <property type="evidence" value="ECO:0007669"/>
    <property type="project" value="InterPro"/>
</dbReference>
<dbReference type="AlphaFoldDB" id="A0AAW1D8R2"/>
<evidence type="ECO:0000313" key="17">
    <source>
        <dbReference type="Proteomes" id="UP001461498"/>
    </source>
</evidence>
<evidence type="ECO:0000256" key="9">
    <source>
        <dbReference type="ARBA" id="ARBA00023002"/>
    </source>
</evidence>
<reference evidence="16 17" key="1">
    <citation type="submission" date="2022-12" db="EMBL/GenBank/DDBJ databases">
        <title>Chromosome-level genome assembly of true bugs.</title>
        <authorList>
            <person name="Ma L."/>
            <person name="Li H."/>
        </authorList>
    </citation>
    <scope>NUCLEOTIDE SEQUENCE [LARGE SCALE GENOMIC DNA]</scope>
    <source>
        <strain evidence="16">Lab_2022b</strain>
    </source>
</reference>
<dbReference type="Pfam" id="PF00067">
    <property type="entry name" value="p450"/>
    <property type="match status" value="1"/>
</dbReference>
<dbReference type="GO" id="GO:0020037">
    <property type="term" value="F:heme binding"/>
    <property type="evidence" value="ECO:0007669"/>
    <property type="project" value="InterPro"/>
</dbReference>
<evidence type="ECO:0000256" key="3">
    <source>
        <dbReference type="ARBA" id="ARBA00004406"/>
    </source>
</evidence>
<dbReference type="PANTHER" id="PTHR24292:SF104">
    <property type="entry name" value="CYTOCHROME P450 308A1-RELATED"/>
    <property type="match status" value="1"/>
</dbReference>
<evidence type="ECO:0000256" key="15">
    <source>
        <dbReference type="SAM" id="SignalP"/>
    </source>
</evidence>
<keyword evidence="11 14" id="KW-0503">Monooxygenase</keyword>
<evidence type="ECO:0000313" key="16">
    <source>
        <dbReference type="EMBL" id="KAK9507343.1"/>
    </source>
</evidence>
<evidence type="ECO:0008006" key="18">
    <source>
        <dbReference type="Google" id="ProtNLM"/>
    </source>
</evidence>
<gene>
    <name evidence="16" type="ORF">O3M35_007219</name>
</gene>
<keyword evidence="10 13" id="KW-0408">Iron</keyword>
<evidence type="ECO:0000256" key="8">
    <source>
        <dbReference type="ARBA" id="ARBA00022848"/>
    </source>
</evidence>
<evidence type="ECO:0000256" key="13">
    <source>
        <dbReference type="PIRSR" id="PIRSR602401-1"/>
    </source>
</evidence>
<keyword evidence="6 13" id="KW-0479">Metal-binding</keyword>
<evidence type="ECO:0000256" key="7">
    <source>
        <dbReference type="ARBA" id="ARBA00022824"/>
    </source>
</evidence>
<keyword evidence="9 14" id="KW-0560">Oxidoreductase</keyword>
<dbReference type="PRINTS" id="PR00385">
    <property type="entry name" value="P450"/>
</dbReference>
<feature type="signal peptide" evidence="15">
    <location>
        <begin position="1"/>
        <end position="21"/>
    </location>
</feature>
<keyword evidence="5 13" id="KW-0349">Heme</keyword>
<comment type="similarity">
    <text evidence="4 14">Belongs to the cytochrome P450 family.</text>
</comment>
<evidence type="ECO:0000256" key="10">
    <source>
        <dbReference type="ARBA" id="ARBA00023004"/>
    </source>
</evidence>
<dbReference type="SUPFAM" id="SSF48264">
    <property type="entry name" value="Cytochrome P450"/>
    <property type="match status" value="1"/>
</dbReference>
<dbReference type="PRINTS" id="PR00463">
    <property type="entry name" value="EP450I"/>
</dbReference>
<comment type="subcellular location">
    <subcellularLocation>
        <location evidence="3">Endoplasmic reticulum membrane</location>
        <topology evidence="3">Peripheral membrane protein</topology>
    </subcellularLocation>
    <subcellularLocation>
        <location evidence="2">Microsome membrane</location>
        <topology evidence="2">Peripheral membrane protein</topology>
    </subcellularLocation>
</comment>
<dbReference type="InterPro" id="IPR050476">
    <property type="entry name" value="Insect_CytP450_Detox"/>
</dbReference>
<keyword evidence="17" id="KW-1185">Reference proteome</keyword>
<proteinExistence type="inferred from homology"/>
<evidence type="ECO:0000256" key="5">
    <source>
        <dbReference type="ARBA" id="ARBA00022617"/>
    </source>
</evidence>
<keyword evidence="8" id="KW-0492">Microsome</keyword>
<dbReference type="Proteomes" id="UP001461498">
    <property type="component" value="Unassembled WGS sequence"/>
</dbReference>
<dbReference type="PANTHER" id="PTHR24292">
    <property type="entry name" value="CYTOCHROME P450"/>
    <property type="match status" value="1"/>
</dbReference>
<accession>A0AAW1D8R2</accession>
<evidence type="ECO:0000256" key="11">
    <source>
        <dbReference type="ARBA" id="ARBA00023033"/>
    </source>
</evidence>
<evidence type="ECO:0000256" key="1">
    <source>
        <dbReference type="ARBA" id="ARBA00001971"/>
    </source>
</evidence>
<dbReference type="PROSITE" id="PS00086">
    <property type="entry name" value="CYTOCHROME_P450"/>
    <property type="match status" value="1"/>
</dbReference>
<feature type="chain" id="PRO_5043878283" description="Cytochrome P450" evidence="15">
    <location>
        <begin position="22"/>
        <end position="502"/>
    </location>
</feature>